<protein>
    <submittedName>
        <fullName evidence="2">Uncharacterized protein</fullName>
    </submittedName>
</protein>
<reference evidence="2" key="1">
    <citation type="journal article" date="2020" name="Stud. Mycol.">
        <title>101 Dothideomycetes genomes: a test case for predicting lifestyles and emergence of pathogens.</title>
        <authorList>
            <person name="Haridas S."/>
            <person name="Albert R."/>
            <person name="Binder M."/>
            <person name="Bloem J."/>
            <person name="Labutti K."/>
            <person name="Salamov A."/>
            <person name="Andreopoulos B."/>
            <person name="Baker S."/>
            <person name="Barry K."/>
            <person name="Bills G."/>
            <person name="Bluhm B."/>
            <person name="Cannon C."/>
            <person name="Castanera R."/>
            <person name="Culley D."/>
            <person name="Daum C."/>
            <person name="Ezra D."/>
            <person name="Gonzalez J."/>
            <person name="Henrissat B."/>
            <person name="Kuo A."/>
            <person name="Liang C."/>
            <person name="Lipzen A."/>
            <person name="Lutzoni F."/>
            <person name="Magnuson J."/>
            <person name="Mondo S."/>
            <person name="Nolan M."/>
            <person name="Ohm R."/>
            <person name="Pangilinan J."/>
            <person name="Park H.-J."/>
            <person name="Ramirez L."/>
            <person name="Alfaro M."/>
            <person name="Sun H."/>
            <person name="Tritt A."/>
            <person name="Yoshinaga Y."/>
            <person name="Zwiers L.-H."/>
            <person name="Turgeon B."/>
            <person name="Goodwin S."/>
            <person name="Spatafora J."/>
            <person name="Crous P."/>
            <person name="Grigoriev I."/>
        </authorList>
    </citation>
    <scope>NUCLEOTIDE SEQUENCE</scope>
    <source>
        <strain evidence="2">CBS 110217</strain>
    </source>
</reference>
<evidence type="ECO:0000256" key="1">
    <source>
        <dbReference type="SAM" id="MobiDB-lite"/>
    </source>
</evidence>
<gene>
    <name evidence="2" type="ORF">EK21DRAFT_92611</name>
</gene>
<dbReference type="EMBL" id="ML978248">
    <property type="protein sequence ID" value="KAF2026170.1"/>
    <property type="molecule type" value="Genomic_DNA"/>
</dbReference>
<proteinExistence type="predicted"/>
<feature type="region of interest" description="Disordered" evidence="1">
    <location>
        <begin position="1"/>
        <end position="43"/>
    </location>
</feature>
<keyword evidence="3" id="KW-1185">Reference proteome</keyword>
<accession>A0A9P4H228</accession>
<dbReference type="AlphaFoldDB" id="A0A9P4H228"/>
<organism evidence="2 3">
    <name type="scientific">Setomelanomma holmii</name>
    <dbReference type="NCBI Taxonomy" id="210430"/>
    <lineage>
        <taxon>Eukaryota</taxon>
        <taxon>Fungi</taxon>
        <taxon>Dikarya</taxon>
        <taxon>Ascomycota</taxon>
        <taxon>Pezizomycotina</taxon>
        <taxon>Dothideomycetes</taxon>
        <taxon>Pleosporomycetidae</taxon>
        <taxon>Pleosporales</taxon>
        <taxon>Pleosporineae</taxon>
        <taxon>Phaeosphaeriaceae</taxon>
        <taxon>Setomelanomma</taxon>
    </lineage>
</organism>
<evidence type="ECO:0000313" key="3">
    <source>
        <dbReference type="Proteomes" id="UP000799777"/>
    </source>
</evidence>
<sequence>MVADGIEAQRDIPKAKPKFPVKGTFTTPPEDQPRCLTSSQSAKSKVIEKPALMKRKTPEDGTFIDLAGQGLAKRTRTSAVTPGPPPGASLTQAFLDFLKMGTSDRHQDPAQLAKIGQELATLMPRLPTLLDDAKLSIAFSRVLSAWIKYQRSIHDVREQFLSSAHSFGQSGLDLIRQKVLHSRLLTQLRQVLDAYVAAGDGVVHNDAVICISISRMLESDEESDTLHEEMGLA</sequence>
<name>A0A9P4H228_9PLEO</name>
<evidence type="ECO:0000313" key="2">
    <source>
        <dbReference type="EMBL" id="KAF2026170.1"/>
    </source>
</evidence>
<dbReference type="Proteomes" id="UP000799777">
    <property type="component" value="Unassembled WGS sequence"/>
</dbReference>
<feature type="compositionally biased region" description="Polar residues" evidence="1">
    <location>
        <begin position="24"/>
        <end position="43"/>
    </location>
</feature>
<comment type="caution">
    <text evidence="2">The sequence shown here is derived from an EMBL/GenBank/DDBJ whole genome shotgun (WGS) entry which is preliminary data.</text>
</comment>